<protein>
    <submittedName>
        <fullName evidence="6">Oocyte secreted protein 2</fullName>
    </submittedName>
</protein>
<evidence type="ECO:0000256" key="4">
    <source>
        <dbReference type="ARBA" id="ARBA00022729"/>
    </source>
</evidence>
<dbReference type="Proteomes" id="UP000008225">
    <property type="component" value="Chromosome 11"/>
</dbReference>
<dbReference type="STRING" id="9483.ENSCJAP00000057148"/>
<dbReference type="GeneTree" id="ENSGT00530000064049"/>
<evidence type="ECO:0000256" key="2">
    <source>
        <dbReference type="ARBA" id="ARBA00010071"/>
    </source>
</evidence>
<dbReference type="OrthoDB" id="9829838at2759"/>
<accession>A0A2R8MBX8</accession>
<sequence length="169" mass="19157">MKVSMALEALMLLAVLIWPGAENLHVKINCSLDWLMVSVVPLEESRNLYIFADELHLGMGCPANRIQTYVYEFIYLVHDCGIRTRVISEETLLFQTELYFIPRNIHHDPEEISLECSASRKSVWLTPVSTENDLKLDPSPFTADFQATPEELGLLSSIKLLSAKGEMET</sequence>
<name>A0A2R8MBX8_CALJA</name>
<comment type="subcellular location">
    <subcellularLocation>
        <location evidence="1">Secreted</location>
    </subcellularLocation>
</comment>
<feature type="chain" id="PRO_5023905382" evidence="5">
    <location>
        <begin position="24"/>
        <end position="169"/>
    </location>
</feature>
<feature type="signal peptide" evidence="5">
    <location>
        <begin position="1"/>
        <end position="23"/>
    </location>
</feature>
<dbReference type="GO" id="GO:0005737">
    <property type="term" value="C:cytoplasm"/>
    <property type="evidence" value="ECO:0007669"/>
    <property type="project" value="Ensembl"/>
</dbReference>
<dbReference type="AlphaFoldDB" id="A0A2R8MBX8"/>
<dbReference type="GeneID" id="100412177"/>
<reference evidence="6" key="2">
    <citation type="submission" date="2025-08" db="UniProtKB">
        <authorList>
            <consortium name="Ensembl"/>
        </authorList>
    </citation>
    <scope>IDENTIFICATION</scope>
</reference>
<gene>
    <name evidence="6" type="primary">OOSP2</name>
</gene>
<dbReference type="InterPro" id="IPR033222">
    <property type="entry name" value="PLAC1_fam"/>
</dbReference>
<dbReference type="CTD" id="219990"/>
<dbReference type="GO" id="GO:0005576">
    <property type="term" value="C:extracellular region"/>
    <property type="evidence" value="ECO:0007669"/>
    <property type="project" value="UniProtKB-SubCell"/>
</dbReference>
<evidence type="ECO:0000313" key="6">
    <source>
        <dbReference type="Ensembl" id="ENSCJAP00000057148.2"/>
    </source>
</evidence>
<dbReference type="Gene3D" id="2.60.40.3210">
    <property type="entry name" value="Zona pellucida, ZP-N domain"/>
    <property type="match status" value="1"/>
</dbReference>
<keyword evidence="3" id="KW-0964">Secreted</keyword>
<keyword evidence="7" id="KW-1185">Reference proteome</keyword>
<dbReference type="PANTHER" id="PTHR14380">
    <property type="entry name" value="PLACENTA-SPECIFIC PROTEIN 1"/>
    <property type="match status" value="1"/>
</dbReference>
<evidence type="ECO:0000256" key="5">
    <source>
        <dbReference type="SAM" id="SignalP"/>
    </source>
</evidence>
<dbReference type="InParanoid" id="A0A2R8MBX8"/>
<dbReference type="PANTHER" id="PTHR14380:SF7">
    <property type="entry name" value="OOCYTE-SECRETED PROTEIN 2"/>
    <property type="match status" value="1"/>
</dbReference>
<reference evidence="6" key="1">
    <citation type="submission" date="2009-03" db="EMBL/GenBank/DDBJ databases">
        <authorList>
            <person name="Warren W."/>
            <person name="Ye L."/>
            <person name="Minx P."/>
            <person name="Worley K."/>
            <person name="Gibbs R."/>
            <person name="Wilson R.K."/>
        </authorList>
    </citation>
    <scope>NUCLEOTIDE SEQUENCE [LARGE SCALE GENOMIC DNA]</scope>
</reference>
<keyword evidence="4 5" id="KW-0732">Signal</keyword>
<organism evidence="6 7">
    <name type="scientific">Callithrix jacchus</name>
    <name type="common">White-tufted-ear marmoset</name>
    <name type="synonym">Simia Jacchus</name>
    <dbReference type="NCBI Taxonomy" id="9483"/>
    <lineage>
        <taxon>Eukaryota</taxon>
        <taxon>Metazoa</taxon>
        <taxon>Chordata</taxon>
        <taxon>Craniata</taxon>
        <taxon>Vertebrata</taxon>
        <taxon>Euteleostomi</taxon>
        <taxon>Mammalia</taxon>
        <taxon>Eutheria</taxon>
        <taxon>Euarchontoglires</taxon>
        <taxon>Primates</taxon>
        <taxon>Haplorrhini</taxon>
        <taxon>Platyrrhini</taxon>
        <taxon>Cebidae</taxon>
        <taxon>Callitrichinae</taxon>
        <taxon>Callithrix</taxon>
        <taxon>Callithrix</taxon>
    </lineage>
</organism>
<comment type="similarity">
    <text evidence="2">Belongs to the PLAC1 family.</text>
</comment>
<evidence type="ECO:0000256" key="1">
    <source>
        <dbReference type="ARBA" id="ARBA00004613"/>
    </source>
</evidence>
<reference evidence="6" key="3">
    <citation type="submission" date="2025-09" db="UniProtKB">
        <authorList>
            <consortium name="Ensembl"/>
        </authorList>
    </citation>
    <scope>IDENTIFICATION</scope>
</reference>
<dbReference type="KEGG" id="cjc:100412177"/>
<dbReference type="OMA" id="AALIWPC"/>
<evidence type="ECO:0000313" key="7">
    <source>
        <dbReference type="Proteomes" id="UP000008225"/>
    </source>
</evidence>
<dbReference type="GO" id="GO:0001556">
    <property type="term" value="P:oocyte maturation"/>
    <property type="evidence" value="ECO:0007669"/>
    <property type="project" value="Ensembl"/>
</dbReference>
<dbReference type="GO" id="GO:0042585">
    <property type="term" value="C:germinal vesicle"/>
    <property type="evidence" value="ECO:0007669"/>
    <property type="project" value="Ensembl"/>
</dbReference>
<evidence type="ECO:0000256" key="3">
    <source>
        <dbReference type="ARBA" id="ARBA00022525"/>
    </source>
</evidence>
<proteinExistence type="inferred from homology"/>
<dbReference type="Bgee" id="ENSCJAG00000040670">
    <property type="expression patterns" value="Expressed in testis and 1 other cell type or tissue"/>
</dbReference>
<dbReference type="Ensembl" id="ENSCJAT00000069800.3">
    <property type="protein sequence ID" value="ENSCJAP00000057148.2"/>
    <property type="gene ID" value="ENSCJAG00000040670.3"/>
</dbReference>
<dbReference type="RefSeq" id="XP_002755440.2">
    <property type="nucleotide sequence ID" value="XM_002755394.5"/>
</dbReference>